<proteinExistence type="predicted"/>
<protein>
    <submittedName>
        <fullName evidence="1">Uncharacterized protein</fullName>
    </submittedName>
</protein>
<dbReference type="AlphaFoldDB" id="A0A0F9K421"/>
<organism evidence="1">
    <name type="scientific">marine sediment metagenome</name>
    <dbReference type="NCBI Taxonomy" id="412755"/>
    <lineage>
        <taxon>unclassified sequences</taxon>
        <taxon>metagenomes</taxon>
        <taxon>ecological metagenomes</taxon>
    </lineage>
</organism>
<gene>
    <name evidence="1" type="ORF">LCGC14_1377230</name>
</gene>
<evidence type="ECO:0000313" key="1">
    <source>
        <dbReference type="EMBL" id="KKM76723.1"/>
    </source>
</evidence>
<accession>A0A0F9K421</accession>
<comment type="caution">
    <text evidence="1">The sequence shown here is derived from an EMBL/GenBank/DDBJ whole genome shotgun (WGS) entry which is preliminary data.</text>
</comment>
<dbReference type="EMBL" id="LAZR01008757">
    <property type="protein sequence ID" value="KKM76723.1"/>
    <property type="molecule type" value="Genomic_DNA"/>
</dbReference>
<sequence>MCSEVRHGKEIYKMKNKTTKQEIDGMIKDNMFEEEDRKLATFVLDLFKQSPEKMRTKKDISCQKWFKELRKNNIITKDMKISVDKDFEEHSGIEFIMIMMCAKGLIKRV</sequence>
<name>A0A0F9K421_9ZZZZ</name>
<reference evidence="1" key="1">
    <citation type="journal article" date="2015" name="Nature">
        <title>Complex archaea that bridge the gap between prokaryotes and eukaryotes.</title>
        <authorList>
            <person name="Spang A."/>
            <person name="Saw J.H."/>
            <person name="Jorgensen S.L."/>
            <person name="Zaremba-Niedzwiedzka K."/>
            <person name="Martijn J."/>
            <person name="Lind A.E."/>
            <person name="van Eijk R."/>
            <person name="Schleper C."/>
            <person name="Guy L."/>
            <person name="Ettema T.J."/>
        </authorList>
    </citation>
    <scope>NUCLEOTIDE SEQUENCE</scope>
</reference>